<protein>
    <recommendedName>
        <fullName evidence="1">CHAT domain-containing protein</fullName>
    </recommendedName>
</protein>
<evidence type="ECO:0000259" key="1">
    <source>
        <dbReference type="Pfam" id="PF12770"/>
    </source>
</evidence>
<dbReference type="EMBL" id="BONE01000025">
    <property type="protein sequence ID" value="GIF73918.1"/>
    <property type="molecule type" value="Genomic_DNA"/>
</dbReference>
<evidence type="ECO:0000313" key="2">
    <source>
        <dbReference type="EMBL" id="GIF73918.1"/>
    </source>
</evidence>
<feature type="domain" description="CHAT" evidence="1">
    <location>
        <begin position="776"/>
        <end position="1058"/>
    </location>
</feature>
<dbReference type="InterPro" id="IPR024983">
    <property type="entry name" value="CHAT_dom"/>
</dbReference>
<dbReference type="RefSeq" id="WP_203714078.1">
    <property type="nucleotide sequence ID" value="NZ_BONE01000025.1"/>
</dbReference>
<keyword evidence="3" id="KW-1185">Reference proteome</keyword>
<sequence>MPHYDAHEACRRAKRLMTRFVTAGGGPADRDRAIRLFEDAADSGALPPDEEVLARTALGVLLMLRALPAPLHPDPGGAATLAFGALLHGAGGLDAEAIGDGLRAVEQFQRVLDHQPIHPELHATAQTSLIAVQLVLAMNGAGPLPTIPSLPPSPTSTMLMGMQAWLSDDGTDPAVREAIEAMIAQLPAGNAVRGALTGELATLASGTRRPDDLRAARDALRAELAAAGPAAPDDLRRKLAGVSVTLAASGDPVPVDQLVDEADALLAAAPPGSLQRGRDHFLRAMALMLRARRDSAPDDARAAVRDLEEALRLLPVDDDLAPVVVATLGALLHDRHALGGVGEDQDAAAYLLDRAMAVARAHPDSPDLAEIQALGALNRAVAALRGRDRAAVAAVADELRDLVPPGHPWRPRLDVVRGLALVVGGDDAGLALLDAAATAEVIPSSRPALAAAGAVALLLRAAHTTDLAAADEALRRLRAISSSAPDERAGLVALEGLAELLRAERGAGRAALDAAVDRLTAASDELGGDPGGPPRTLVLTRLADAHWQRGDTADALRVGLAALRAAGAEALLQTRTAHALASTREVAGQGERLARRCLSADRPDLAVRAVELGRGLVLHAATSAAKLPALLRAHGHEALADEWVAVDPDVPPPWTDPAAALADVLLPGPAPTDLRRRALEALLTAGPDLLAPPDAAEIGGALDRIGADALAYLVAGGPAGDGLILLVDRAGRVTPRHCPHLRAMPGSRVDPAPAVRGPRELAVSPAAATWLDGICDWAWDAAVAELHTAVARPGREPRVVLVPVGALGAVPWHAARRPVPGGHRYAVADLELSYAASARQLVEVARRPVAPLAAGQVLVGDPTRELPGAATEVRTLHETFYPAATVLGGDDGTPTAVLERHGAALLHLACHAYAGGSPDESFLRLAGGARLPVERVLRRAERRSPDSPGGLVVLSACVTGIAHSAYDEALSLATAFLAAGAAGVVGSLWAVPDDTTPHLMHVFHHFLAKGATPAAALRAAQLWMLDPHRPYVPGMPLPPDEPTRLADPAGWAAFIHHGR</sequence>
<dbReference type="Proteomes" id="UP000604117">
    <property type="component" value="Unassembled WGS sequence"/>
</dbReference>
<gene>
    <name evidence="2" type="ORF">Asi02nite_34360</name>
</gene>
<organism evidence="2 3">
    <name type="scientific">Asanoa siamensis</name>
    <dbReference type="NCBI Taxonomy" id="926357"/>
    <lineage>
        <taxon>Bacteria</taxon>
        <taxon>Bacillati</taxon>
        <taxon>Actinomycetota</taxon>
        <taxon>Actinomycetes</taxon>
        <taxon>Micromonosporales</taxon>
        <taxon>Micromonosporaceae</taxon>
        <taxon>Asanoa</taxon>
    </lineage>
</organism>
<evidence type="ECO:0000313" key="3">
    <source>
        <dbReference type="Proteomes" id="UP000604117"/>
    </source>
</evidence>
<accession>A0ABQ4CRJ0</accession>
<dbReference type="Pfam" id="PF12770">
    <property type="entry name" value="CHAT"/>
    <property type="match status" value="1"/>
</dbReference>
<reference evidence="2 3" key="1">
    <citation type="submission" date="2021-01" db="EMBL/GenBank/DDBJ databases">
        <title>Whole genome shotgun sequence of Asanoa siamensis NBRC 107932.</title>
        <authorList>
            <person name="Komaki H."/>
            <person name="Tamura T."/>
        </authorList>
    </citation>
    <scope>NUCLEOTIDE SEQUENCE [LARGE SCALE GENOMIC DNA]</scope>
    <source>
        <strain evidence="2 3">NBRC 107932</strain>
    </source>
</reference>
<proteinExistence type="predicted"/>
<name>A0ABQ4CRJ0_9ACTN</name>
<comment type="caution">
    <text evidence="2">The sequence shown here is derived from an EMBL/GenBank/DDBJ whole genome shotgun (WGS) entry which is preliminary data.</text>
</comment>